<sequence>MVAFVFTIQVCAAFLIGAAPAVPVLPAPVVAPAVAPAVAAPAIPAIPAVHTGLPVEVRNTMLTSDRETGHFSGTLHRSSDFGFPFAKKS</sequence>
<dbReference type="AlphaFoldDB" id="A0A3P6REB5"/>
<keyword evidence="1" id="KW-0732">Signal</keyword>
<organism evidence="2 3">
    <name type="scientific">Cylicostephanus goldi</name>
    <name type="common">Nematode worm</name>
    <dbReference type="NCBI Taxonomy" id="71465"/>
    <lineage>
        <taxon>Eukaryota</taxon>
        <taxon>Metazoa</taxon>
        <taxon>Ecdysozoa</taxon>
        <taxon>Nematoda</taxon>
        <taxon>Chromadorea</taxon>
        <taxon>Rhabditida</taxon>
        <taxon>Rhabditina</taxon>
        <taxon>Rhabditomorpha</taxon>
        <taxon>Strongyloidea</taxon>
        <taxon>Strongylidae</taxon>
        <taxon>Cylicostephanus</taxon>
    </lineage>
</organism>
<dbReference type="EMBL" id="UYRV01006946">
    <property type="protein sequence ID" value="VDK54153.1"/>
    <property type="molecule type" value="Genomic_DNA"/>
</dbReference>
<gene>
    <name evidence="2" type="ORF">CGOC_LOCUS2914</name>
</gene>
<dbReference type="OrthoDB" id="5823404at2759"/>
<name>A0A3P6REB5_CYLGO</name>
<keyword evidence="3" id="KW-1185">Reference proteome</keyword>
<accession>A0A3P6REB5</accession>
<evidence type="ECO:0000313" key="3">
    <source>
        <dbReference type="Proteomes" id="UP000271889"/>
    </source>
</evidence>
<dbReference type="Proteomes" id="UP000271889">
    <property type="component" value="Unassembled WGS sequence"/>
</dbReference>
<feature type="signal peptide" evidence="1">
    <location>
        <begin position="1"/>
        <end position="21"/>
    </location>
</feature>
<evidence type="ECO:0000256" key="1">
    <source>
        <dbReference type="SAM" id="SignalP"/>
    </source>
</evidence>
<evidence type="ECO:0000313" key="2">
    <source>
        <dbReference type="EMBL" id="VDK54153.1"/>
    </source>
</evidence>
<feature type="chain" id="PRO_5018022763" evidence="1">
    <location>
        <begin position="22"/>
        <end position="89"/>
    </location>
</feature>
<reference evidence="2 3" key="1">
    <citation type="submission" date="2018-11" db="EMBL/GenBank/DDBJ databases">
        <authorList>
            <consortium name="Pathogen Informatics"/>
        </authorList>
    </citation>
    <scope>NUCLEOTIDE SEQUENCE [LARGE SCALE GENOMIC DNA]</scope>
</reference>
<protein>
    <submittedName>
        <fullName evidence="2">Uncharacterized protein</fullName>
    </submittedName>
</protein>
<proteinExistence type="predicted"/>